<dbReference type="GO" id="GO:0006420">
    <property type="term" value="P:arginyl-tRNA aminoacylation"/>
    <property type="evidence" value="ECO:0007669"/>
    <property type="project" value="InterPro"/>
</dbReference>
<dbReference type="InterPro" id="IPR001278">
    <property type="entry name" value="Arg-tRNA-ligase"/>
</dbReference>
<dbReference type="PROSITE" id="PS00178">
    <property type="entry name" value="AA_TRNA_LIGASE_I"/>
    <property type="match status" value="1"/>
</dbReference>
<dbReference type="Proteomes" id="UP000827092">
    <property type="component" value="Unassembled WGS sequence"/>
</dbReference>
<feature type="domain" description="DALR anticodon binding" evidence="13">
    <location>
        <begin position="474"/>
        <end position="589"/>
    </location>
</feature>
<dbReference type="GO" id="GO:0032543">
    <property type="term" value="P:mitochondrial translation"/>
    <property type="evidence" value="ECO:0007669"/>
    <property type="project" value="TreeGrafter"/>
</dbReference>
<dbReference type="SMART" id="SM00836">
    <property type="entry name" value="DALR_1"/>
    <property type="match status" value="1"/>
</dbReference>
<evidence type="ECO:0000256" key="11">
    <source>
        <dbReference type="ARBA" id="ARBA00049595"/>
    </source>
</evidence>
<evidence type="ECO:0000256" key="1">
    <source>
        <dbReference type="ARBA" id="ARBA00005594"/>
    </source>
</evidence>
<comment type="function">
    <text evidence="11">Catalyzes the attachment of arginine to tRNA(Arg) in a two-step reaction: arginine is first activated by ATP to form Arg-AMP and then transferred to the acceptor end of tRNA(Arg).</text>
</comment>
<evidence type="ECO:0000256" key="5">
    <source>
        <dbReference type="ARBA" id="ARBA00022840"/>
    </source>
</evidence>
<dbReference type="FunFam" id="1.10.730.10:FF:000006">
    <property type="entry name" value="Arginyl-tRNA synthetase 2, mitochondrial"/>
    <property type="match status" value="1"/>
</dbReference>
<keyword evidence="7 12" id="KW-0030">Aminoacyl-tRNA synthetase</keyword>
<dbReference type="Gene3D" id="3.40.50.620">
    <property type="entry name" value="HUPs"/>
    <property type="match status" value="1"/>
</dbReference>
<evidence type="ECO:0000256" key="10">
    <source>
        <dbReference type="ARBA" id="ARBA00049339"/>
    </source>
</evidence>
<evidence type="ECO:0000259" key="13">
    <source>
        <dbReference type="SMART" id="SM00836"/>
    </source>
</evidence>
<dbReference type="InterPro" id="IPR014729">
    <property type="entry name" value="Rossmann-like_a/b/a_fold"/>
</dbReference>
<keyword evidence="5 12" id="KW-0067">ATP-binding</keyword>
<keyword evidence="15" id="KW-1185">Reference proteome</keyword>
<dbReference type="NCBIfam" id="TIGR00456">
    <property type="entry name" value="argS"/>
    <property type="match status" value="1"/>
</dbReference>
<name>A0AAV6VJY0_9ARAC</name>
<dbReference type="GO" id="GO:0004814">
    <property type="term" value="F:arginine-tRNA ligase activity"/>
    <property type="evidence" value="ECO:0007669"/>
    <property type="project" value="UniProtKB-EC"/>
</dbReference>
<keyword evidence="3 12" id="KW-0436">Ligase</keyword>
<gene>
    <name evidence="14" type="ORF">JTE90_013129</name>
</gene>
<evidence type="ECO:0000313" key="14">
    <source>
        <dbReference type="EMBL" id="KAG8196979.1"/>
    </source>
</evidence>
<dbReference type="GO" id="GO:0005524">
    <property type="term" value="F:ATP binding"/>
    <property type="evidence" value="ECO:0007669"/>
    <property type="project" value="UniProtKB-KW"/>
</dbReference>
<sequence>MASVFRRRIAGQIISHLRPFLPGVERHVIYDALPLSLKYSQPKQLPPQFELSWMDVVKLKPELESRVHPTSVMTYLKNQEFPTSDGITDIFADSLNPEKMVFTIDQEIFSSCVLLDLCARIEKVPYYSTFFKKISPEKIVIDFSSPNIAKPFHLGHFRSTIIGNFIANICRYVGHDVTRINYVGDWGLQYGLLANGFLKFGCEEKLQKEPLKHLFEVYKQANELRASDESFNNEAKMYFKRMEDGDPTTLSLWKKLKELSLNEMNATYERLNIKFDEIHGESMYWNKVGEIYDILLKENLATCQEDGSIEVVSNTESEADKSVLRKSDGTSLYLSRDLAAAIDRHKKYHFDSMYYVVDSSQRKHFAYLKNILKSMNFQWASDLQHIPFGRITDFSTRKGKAVFLNNILDEAKERTLEGMRNSINTKVEENMEEVADILGIAALIINDFSSRRKKDYPFSWEKVLSVKGHSGVTLQYCHARLNNIKENCGVELVKDCEFACLTEPEAISLISHLAKFDEVIYHCYVDLEPCVLVHYVFGLRNEVGRAIKVLTVKGSSPYVARARLLLFHTAYLVLGKSLQILGITPLNKM</sequence>
<dbReference type="PRINTS" id="PR01038">
    <property type="entry name" value="TRNASYNTHARG"/>
</dbReference>
<evidence type="ECO:0000256" key="2">
    <source>
        <dbReference type="ARBA" id="ARBA00012837"/>
    </source>
</evidence>
<dbReference type="Gene3D" id="1.10.730.10">
    <property type="entry name" value="Isoleucyl-tRNA Synthetase, Domain 1"/>
    <property type="match status" value="1"/>
</dbReference>
<evidence type="ECO:0000256" key="4">
    <source>
        <dbReference type="ARBA" id="ARBA00022741"/>
    </source>
</evidence>
<dbReference type="GO" id="GO:0005739">
    <property type="term" value="C:mitochondrion"/>
    <property type="evidence" value="ECO:0007669"/>
    <property type="project" value="TreeGrafter"/>
</dbReference>
<dbReference type="FunFam" id="3.40.50.620:FF:000058">
    <property type="entry name" value="Mitochondrial arginyl-tRNA synthetase"/>
    <property type="match status" value="1"/>
</dbReference>
<comment type="caution">
    <text evidence="14">The sequence shown here is derived from an EMBL/GenBank/DDBJ whole genome shotgun (WGS) entry which is preliminary data.</text>
</comment>
<dbReference type="SUPFAM" id="SSF47323">
    <property type="entry name" value="Anticodon-binding domain of a subclass of class I aminoacyl-tRNA synthetases"/>
    <property type="match status" value="1"/>
</dbReference>
<keyword evidence="4 12" id="KW-0547">Nucleotide-binding</keyword>
<dbReference type="SUPFAM" id="SSF52374">
    <property type="entry name" value="Nucleotidylyl transferase"/>
    <property type="match status" value="1"/>
</dbReference>
<evidence type="ECO:0000256" key="9">
    <source>
        <dbReference type="ARBA" id="ARBA00039495"/>
    </source>
</evidence>
<dbReference type="EMBL" id="JAFNEN010000061">
    <property type="protein sequence ID" value="KAG8196979.1"/>
    <property type="molecule type" value="Genomic_DNA"/>
</dbReference>
<accession>A0AAV6VJY0</accession>
<dbReference type="InterPro" id="IPR008909">
    <property type="entry name" value="DALR_anticod-bd"/>
</dbReference>
<dbReference type="PANTHER" id="PTHR11956:SF11">
    <property type="entry name" value="ARGININE--TRNA LIGASE, MITOCHONDRIAL-RELATED"/>
    <property type="match status" value="1"/>
</dbReference>
<dbReference type="InterPro" id="IPR009080">
    <property type="entry name" value="tRNAsynth_Ia_anticodon-bd"/>
</dbReference>
<comment type="catalytic activity">
    <reaction evidence="10">
        <text>tRNA(Arg) + L-arginine + ATP = L-arginyl-tRNA(Arg) + AMP + diphosphate</text>
        <dbReference type="Rhea" id="RHEA:20301"/>
        <dbReference type="Rhea" id="RHEA-COMP:9658"/>
        <dbReference type="Rhea" id="RHEA-COMP:9673"/>
        <dbReference type="ChEBI" id="CHEBI:30616"/>
        <dbReference type="ChEBI" id="CHEBI:32682"/>
        <dbReference type="ChEBI" id="CHEBI:33019"/>
        <dbReference type="ChEBI" id="CHEBI:78442"/>
        <dbReference type="ChEBI" id="CHEBI:78513"/>
        <dbReference type="ChEBI" id="CHEBI:456215"/>
        <dbReference type="EC" id="6.1.1.19"/>
    </reaction>
</comment>
<evidence type="ECO:0000256" key="12">
    <source>
        <dbReference type="RuleBase" id="RU363038"/>
    </source>
</evidence>
<organism evidence="14 15">
    <name type="scientific">Oedothorax gibbosus</name>
    <dbReference type="NCBI Taxonomy" id="931172"/>
    <lineage>
        <taxon>Eukaryota</taxon>
        <taxon>Metazoa</taxon>
        <taxon>Ecdysozoa</taxon>
        <taxon>Arthropoda</taxon>
        <taxon>Chelicerata</taxon>
        <taxon>Arachnida</taxon>
        <taxon>Araneae</taxon>
        <taxon>Araneomorphae</taxon>
        <taxon>Entelegynae</taxon>
        <taxon>Araneoidea</taxon>
        <taxon>Linyphiidae</taxon>
        <taxon>Erigoninae</taxon>
        <taxon>Oedothorax</taxon>
    </lineage>
</organism>
<evidence type="ECO:0000256" key="6">
    <source>
        <dbReference type="ARBA" id="ARBA00022917"/>
    </source>
</evidence>
<keyword evidence="6 12" id="KW-0648">Protein biosynthesis</keyword>
<dbReference type="EC" id="6.1.1.19" evidence="2"/>
<dbReference type="Pfam" id="PF05746">
    <property type="entry name" value="DALR_1"/>
    <property type="match status" value="1"/>
</dbReference>
<dbReference type="InterPro" id="IPR001412">
    <property type="entry name" value="aa-tRNA-synth_I_CS"/>
</dbReference>
<protein>
    <recommendedName>
        <fullName evidence="9">Probable arginine--tRNA ligase, mitochondrial</fullName>
        <ecNumber evidence="2">6.1.1.19</ecNumber>
    </recommendedName>
    <alternativeName>
        <fullName evidence="8">Arginyl-tRNA synthetase</fullName>
    </alternativeName>
</protein>
<reference evidence="14 15" key="1">
    <citation type="journal article" date="2022" name="Nat. Ecol. Evol.">
        <title>A masculinizing supergene underlies an exaggerated male reproductive morph in a spider.</title>
        <authorList>
            <person name="Hendrickx F."/>
            <person name="De Corte Z."/>
            <person name="Sonet G."/>
            <person name="Van Belleghem S.M."/>
            <person name="Kostlbacher S."/>
            <person name="Vangestel C."/>
        </authorList>
    </citation>
    <scope>NUCLEOTIDE SEQUENCE [LARGE SCALE GENOMIC DNA]</scope>
    <source>
        <strain evidence="14">W744_W776</strain>
    </source>
</reference>
<evidence type="ECO:0000256" key="7">
    <source>
        <dbReference type="ARBA" id="ARBA00023146"/>
    </source>
</evidence>
<evidence type="ECO:0000313" key="15">
    <source>
        <dbReference type="Proteomes" id="UP000827092"/>
    </source>
</evidence>
<evidence type="ECO:0000256" key="8">
    <source>
        <dbReference type="ARBA" id="ARBA00033033"/>
    </source>
</evidence>
<dbReference type="Pfam" id="PF00750">
    <property type="entry name" value="tRNA-synt_1d"/>
    <property type="match status" value="1"/>
</dbReference>
<dbReference type="AlphaFoldDB" id="A0AAV6VJY0"/>
<dbReference type="PANTHER" id="PTHR11956">
    <property type="entry name" value="ARGINYL-TRNA SYNTHETASE"/>
    <property type="match status" value="1"/>
</dbReference>
<dbReference type="InterPro" id="IPR035684">
    <property type="entry name" value="ArgRS_core"/>
</dbReference>
<proteinExistence type="inferred from homology"/>
<evidence type="ECO:0000256" key="3">
    <source>
        <dbReference type="ARBA" id="ARBA00022598"/>
    </source>
</evidence>
<comment type="similarity">
    <text evidence="1 12">Belongs to the class-I aminoacyl-tRNA synthetase family.</text>
</comment>